<dbReference type="PANTHER" id="PTHR47816">
    <property type="entry name" value="RIBOSOMAL RNA SMALL SUBUNIT METHYLTRANSFERASE C"/>
    <property type="match status" value="1"/>
</dbReference>
<dbReference type="Proteomes" id="UP000662572">
    <property type="component" value="Unassembled WGS sequence"/>
</dbReference>
<evidence type="ECO:0000313" key="9">
    <source>
        <dbReference type="Proteomes" id="UP000662572"/>
    </source>
</evidence>
<evidence type="ECO:0000256" key="4">
    <source>
        <dbReference type="ARBA" id="ARBA00022679"/>
    </source>
</evidence>
<gene>
    <name evidence="8" type="primary">rsmC</name>
    <name evidence="8" type="ORF">GCM10011273_14290</name>
</gene>
<reference evidence="8" key="2">
    <citation type="submission" date="2020-09" db="EMBL/GenBank/DDBJ databases">
        <authorList>
            <person name="Sun Q."/>
            <person name="Kim S."/>
        </authorList>
    </citation>
    <scope>NUCLEOTIDE SEQUENCE</scope>
    <source>
        <strain evidence="8">KCTC 32296</strain>
    </source>
</reference>
<comment type="caution">
    <text evidence="8">The sequence shown here is derived from an EMBL/GenBank/DDBJ whole genome shotgun (WGS) entry which is preliminary data.</text>
</comment>
<keyword evidence="4" id="KW-0808">Transferase</keyword>
<dbReference type="SUPFAM" id="SSF53335">
    <property type="entry name" value="S-adenosyl-L-methionine-dependent methyltransferases"/>
    <property type="match status" value="1"/>
</dbReference>
<dbReference type="InterPro" id="IPR029063">
    <property type="entry name" value="SAM-dependent_MTases_sf"/>
</dbReference>
<dbReference type="AlphaFoldDB" id="A0A918US44"/>
<evidence type="ECO:0000259" key="7">
    <source>
        <dbReference type="Pfam" id="PF05175"/>
    </source>
</evidence>
<protein>
    <submittedName>
        <fullName evidence="8">16S rRNA methyltransferase</fullName>
    </submittedName>
</protein>
<dbReference type="InterPro" id="IPR002052">
    <property type="entry name" value="DNA_methylase_N6_adenine_CS"/>
</dbReference>
<dbReference type="EMBL" id="BMZB01000001">
    <property type="protein sequence ID" value="GGZ29384.1"/>
    <property type="molecule type" value="Genomic_DNA"/>
</dbReference>
<evidence type="ECO:0000256" key="2">
    <source>
        <dbReference type="ARBA" id="ARBA00022552"/>
    </source>
</evidence>
<evidence type="ECO:0000256" key="6">
    <source>
        <dbReference type="SAM" id="MobiDB-lite"/>
    </source>
</evidence>
<keyword evidence="1" id="KW-0963">Cytoplasm</keyword>
<dbReference type="PROSITE" id="PS00092">
    <property type="entry name" value="N6_MTASE"/>
    <property type="match status" value="1"/>
</dbReference>
<dbReference type="InterPro" id="IPR046977">
    <property type="entry name" value="RsmC/RlmG"/>
</dbReference>
<dbReference type="GO" id="GO:0003676">
    <property type="term" value="F:nucleic acid binding"/>
    <property type="evidence" value="ECO:0007669"/>
    <property type="project" value="InterPro"/>
</dbReference>
<accession>A0A918US44</accession>
<evidence type="ECO:0000256" key="1">
    <source>
        <dbReference type="ARBA" id="ARBA00022490"/>
    </source>
</evidence>
<feature type="domain" description="Methyltransferase small" evidence="7">
    <location>
        <begin position="170"/>
        <end position="332"/>
    </location>
</feature>
<evidence type="ECO:0000256" key="5">
    <source>
        <dbReference type="ARBA" id="ARBA00022691"/>
    </source>
</evidence>
<evidence type="ECO:0000256" key="3">
    <source>
        <dbReference type="ARBA" id="ARBA00022603"/>
    </source>
</evidence>
<dbReference type="InterPro" id="IPR007848">
    <property type="entry name" value="Small_mtfrase_dom"/>
</dbReference>
<name>A0A918US44_9CAUL</name>
<feature type="region of interest" description="Disordered" evidence="6">
    <location>
        <begin position="338"/>
        <end position="378"/>
    </location>
</feature>
<keyword evidence="3 8" id="KW-0489">Methyltransferase</keyword>
<dbReference type="GO" id="GO:0006364">
    <property type="term" value="P:rRNA processing"/>
    <property type="evidence" value="ECO:0007669"/>
    <property type="project" value="UniProtKB-KW"/>
</dbReference>
<dbReference type="Gene3D" id="3.40.50.150">
    <property type="entry name" value="Vaccinia Virus protein VP39"/>
    <property type="match status" value="1"/>
</dbReference>
<feature type="compositionally biased region" description="Basic and acidic residues" evidence="6">
    <location>
        <begin position="349"/>
        <end position="378"/>
    </location>
</feature>
<keyword evidence="2" id="KW-0698">rRNA processing</keyword>
<proteinExistence type="predicted"/>
<dbReference type="CDD" id="cd02440">
    <property type="entry name" value="AdoMet_MTases"/>
    <property type="match status" value="1"/>
</dbReference>
<dbReference type="GO" id="GO:0032259">
    <property type="term" value="P:methylation"/>
    <property type="evidence" value="ECO:0007669"/>
    <property type="project" value="UniProtKB-KW"/>
</dbReference>
<sequence>MMNDPVLDTLVLPLNDGLVDLPADGKALFLRARAGLALRDYREKLVCEQSFKPALEALTQQGFSARPEEDDALYPLTLVLPPRQRDEYRALLARAVLSTADGGIVMASVSNLEGAKTVEGDLKALTGDISNLSKHKCRVFWARINAGKLNRDLIDAWSKLDAVRPIEGGRFLSRPGLFAWDRIDAGSKLLVQNLPPLSGHGADLGAGFGYLTAEIMARNAAVTKMEVFEAEQRALDLARQNLTGLAVDYHWQDVTSGIGGDFDFIVSNPPFHIDRADKHDLGKAFIRSAAAALKPKGAFYMVANRHLPYEDTLKTVFKVVKILADDGAYKVFEASSMSEAPVKKKPRKHEASEDKKFSKRDVPDNKKVSQGETLRRRS</sequence>
<organism evidence="8 9">
    <name type="scientific">Asticcacaulis endophyticus</name>
    <dbReference type="NCBI Taxonomy" id="1395890"/>
    <lineage>
        <taxon>Bacteria</taxon>
        <taxon>Pseudomonadati</taxon>
        <taxon>Pseudomonadota</taxon>
        <taxon>Alphaproteobacteria</taxon>
        <taxon>Caulobacterales</taxon>
        <taxon>Caulobacteraceae</taxon>
        <taxon>Asticcacaulis</taxon>
    </lineage>
</organism>
<dbReference type="PANTHER" id="PTHR47816:SF4">
    <property type="entry name" value="RIBOSOMAL RNA SMALL SUBUNIT METHYLTRANSFERASE C"/>
    <property type="match status" value="1"/>
</dbReference>
<evidence type="ECO:0000313" key="8">
    <source>
        <dbReference type="EMBL" id="GGZ29384.1"/>
    </source>
</evidence>
<reference evidence="8" key="1">
    <citation type="journal article" date="2014" name="Int. J. Syst. Evol. Microbiol.">
        <title>Complete genome sequence of Corynebacterium casei LMG S-19264T (=DSM 44701T), isolated from a smear-ripened cheese.</title>
        <authorList>
            <consortium name="US DOE Joint Genome Institute (JGI-PGF)"/>
            <person name="Walter F."/>
            <person name="Albersmeier A."/>
            <person name="Kalinowski J."/>
            <person name="Ruckert C."/>
        </authorList>
    </citation>
    <scope>NUCLEOTIDE SEQUENCE</scope>
    <source>
        <strain evidence="8">KCTC 32296</strain>
    </source>
</reference>
<dbReference type="Pfam" id="PF05175">
    <property type="entry name" value="MTS"/>
    <property type="match status" value="1"/>
</dbReference>
<dbReference type="RefSeq" id="WP_229807601.1">
    <property type="nucleotide sequence ID" value="NZ_BMZB01000001.1"/>
</dbReference>
<keyword evidence="9" id="KW-1185">Reference proteome</keyword>
<dbReference type="GO" id="GO:0008757">
    <property type="term" value="F:S-adenosylmethionine-dependent methyltransferase activity"/>
    <property type="evidence" value="ECO:0007669"/>
    <property type="project" value="InterPro"/>
</dbReference>
<keyword evidence="5" id="KW-0949">S-adenosyl-L-methionine</keyword>
<dbReference type="GO" id="GO:0008170">
    <property type="term" value="F:N-methyltransferase activity"/>
    <property type="evidence" value="ECO:0007669"/>
    <property type="project" value="UniProtKB-ARBA"/>
</dbReference>